<proteinExistence type="predicted"/>
<evidence type="ECO:0000313" key="2">
    <source>
        <dbReference type="EMBL" id="CAG8692068.1"/>
    </source>
</evidence>
<dbReference type="Proteomes" id="UP000789375">
    <property type="component" value="Unassembled WGS sequence"/>
</dbReference>
<gene>
    <name evidence="2" type="ORF">FMOSSE_LOCUS13392</name>
</gene>
<keyword evidence="3" id="KW-1185">Reference proteome</keyword>
<dbReference type="EMBL" id="CAJVPP010007850">
    <property type="protein sequence ID" value="CAG8692068.1"/>
    <property type="molecule type" value="Genomic_DNA"/>
</dbReference>
<name>A0A9N9HKR4_FUNMO</name>
<accession>A0A9N9HKR4</accession>
<organism evidence="2 3">
    <name type="scientific">Funneliformis mosseae</name>
    <name type="common">Endomycorrhizal fungus</name>
    <name type="synonym">Glomus mosseae</name>
    <dbReference type="NCBI Taxonomy" id="27381"/>
    <lineage>
        <taxon>Eukaryota</taxon>
        <taxon>Fungi</taxon>
        <taxon>Fungi incertae sedis</taxon>
        <taxon>Mucoromycota</taxon>
        <taxon>Glomeromycotina</taxon>
        <taxon>Glomeromycetes</taxon>
        <taxon>Glomerales</taxon>
        <taxon>Glomeraceae</taxon>
        <taxon>Funneliformis</taxon>
    </lineage>
</organism>
<dbReference type="AlphaFoldDB" id="A0A9N9HKR4"/>
<comment type="caution">
    <text evidence="2">The sequence shown here is derived from an EMBL/GenBank/DDBJ whole genome shotgun (WGS) entry which is preliminary data.</text>
</comment>
<evidence type="ECO:0000313" key="3">
    <source>
        <dbReference type="Proteomes" id="UP000789375"/>
    </source>
</evidence>
<reference evidence="2" key="1">
    <citation type="submission" date="2021-06" db="EMBL/GenBank/DDBJ databases">
        <authorList>
            <person name="Kallberg Y."/>
            <person name="Tangrot J."/>
            <person name="Rosling A."/>
        </authorList>
    </citation>
    <scope>NUCLEOTIDE SEQUENCE</scope>
    <source>
        <strain evidence="2">87-6 pot B 2015</strain>
    </source>
</reference>
<feature type="non-terminal residue" evidence="2">
    <location>
        <position position="1"/>
    </location>
</feature>
<evidence type="ECO:0000256" key="1">
    <source>
        <dbReference type="SAM" id="MobiDB-lite"/>
    </source>
</evidence>
<protein>
    <submittedName>
        <fullName evidence="2">10794_t:CDS:1</fullName>
    </submittedName>
</protein>
<feature type="compositionally biased region" description="Low complexity" evidence="1">
    <location>
        <begin position="8"/>
        <end position="19"/>
    </location>
</feature>
<sequence length="52" mass="5838">SNRRKSRTSLSSESLTITTPEVTVGEQSSFSLKQPEHFPRESSSPKVVKNFK</sequence>
<feature type="region of interest" description="Disordered" evidence="1">
    <location>
        <begin position="1"/>
        <end position="52"/>
    </location>
</feature>